<accession>A0AC60VWW6</accession>
<sequence length="93" mass="11070">MKGEDVRKLIDEANQREKKDYQKMNIEELSGELRGVMEFERSIFEKIEEMEKKGTESDLINYAKMIIKNTTGREISEIQEIYLEKIDRDYLSS</sequence>
<evidence type="ECO:0000313" key="1">
    <source>
        <dbReference type="EMBL" id="MBA4451785.1"/>
    </source>
</evidence>
<evidence type="ECO:0000313" key="2">
    <source>
        <dbReference type="Proteomes" id="UP000559653"/>
    </source>
</evidence>
<dbReference type="Proteomes" id="UP000559653">
    <property type="component" value="Unassembled WGS sequence"/>
</dbReference>
<organism evidence="1 2">
    <name type="scientific">Candidatus Nitrosomaritimum aestuariumsis</name>
    <dbReference type="NCBI Taxonomy" id="3342354"/>
    <lineage>
        <taxon>Archaea</taxon>
        <taxon>Nitrososphaerota</taxon>
        <taxon>Nitrososphaeria</taxon>
        <taxon>Nitrosopumilales</taxon>
        <taxon>Nitrosopumilaceae</taxon>
        <taxon>Candidatus Nitrosomaritimum</taxon>
    </lineage>
</organism>
<gene>
    <name evidence="1" type="ORF">H2B03_01210</name>
</gene>
<protein>
    <submittedName>
        <fullName evidence="1">Uncharacterized protein</fullName>
    </submittedName>
</protein>
<name>A0AC60VWW6_9ARCH</name>
<reference evidence="1 2" key="1">
    <citation type="journal article" date="2020" name="Appl. Environ. Microbiol.">
        <title>Genomic Characteristics of a Novel Species of Ammonia-Oxidizing Archaea from the Jiulong River Estuary.</title>
        <authorList>
            <person name="Zou D."/>
            <person name="Wan R."/>
            <person name="Han L."/>
            <person name="Xu M.N."/>
            <person name="Liu Y."/>
            <person name="Liu H."/>
            <person name="Kao S.J."/>
            <person name="Li M."/>
        </authorList>
    </citation>
    <scope>NUCLEOTIDE SEQUENCE [LARGE SCALE GENOMIC DNA]</scope>
    <source>
        <strain evidence="1">W1bin1</strain>
    </source>
</reference>
<dbReference type="EMBL" id="JACEMZ010000002">
    <property type="protein sequence ID" value="MBA4451785.1"/>
    <property type="molecule type" value="Genomic_DNA"/>
</dbReference>
<proteinExistence type="predicted"/>
<comment type="caution">
    <text evidence="1">The sequence shown here is derived from an EMBL/GenBank/DDBJ whole genome shotgun (WGS) entry which is preliminary data.</text>
</comment>